<dbReference type="AlphaFoldDB" id="A0A238T945"/>
<name>A0A238T945_9NEIS</name>
<evidence type="ECO:0000313" key="3">
    <source>
        <dbReference type="Proteomes" id="UP000215450"/>
    </source>
</evidence>
<dbReference type="Proteomes" id="UP000215450">
    <property type="component" value="Unassembled WGS sequence"/>
</dbReference>
<reference evidence="1" key="1">
    <citation type="submission" date="2017-05" db="EMBL/GenBank/DDBJ databases">
        <authorList>
            <person name="Song R."/>
            <person name="Chenine A.L."/>
            <person name="Ruprecht R.M."/>
        </authorList>
    </citation>
    <scope>NUCLEOTIDE SEQUENCE</scope>
    <source>
        <strain evidence="1">Kingella_eburonensis</strain>
    </source>
</reference>
<organism evidence="2 3">
    <name type="scientific">Kingella negevensis</name>
    <dbReference type="NCBI Taxonomy" id="1522312"/>
    <lineage>
        <taxon>Bacteria</taxon>
        <taxon>Pseudomonadati</taxon>
        <taxon>Pseudomonadota</taxon>
        <taxon>Betaproteobacteria</taxon>
        <taxon>Neisseriales</taxon>
        <taxon>Neisseriaceae</taxon>
        <taxon>Kingella</taxon>
    </lineage>
</organism>
<dbReference type="EMBL" id="FXUV01000001">
    <property type="protein sequence ID" value="SMQ11661.1"/>
    <property type="molecule type" value="Genomic_DNA"/>
</dbReference>
<gene>
    <name evidence="2" type="ORF">KEBURONENSIS_00015</name>
</gene>
<evidence type="ECO:0000313" key="2">
    <source>
        <dbReference type="EMBL" id="SNB50973.1"/>
    </source>
</evidence>
<protein>
    <submittedName>
        <fullName evidence="2">ABC transporter, phosphonate, periplasmic substrate-binding protein</fullName>
    </submittedName>
</protein>
<keyword evidence="3" id="KW-1185">Reference proteome</keyword>
<dbReference type="SUPFAM" id="SSF53850">
    <property type="entry name" value="Periplasmic binding protein-like II"/>
    <property type="match status" value="1"/>
</dbReference>
<dbReference type="Pfam" id="PF12974">
    <property type="entry name" value="Phosphonate-bd"/>
    <property type="match status" value="1"/>
</dbReference>
<evidence type="ECO:0000313" key="1">
    <source>
        <dbReference type="EMBL" id="SMQ11661.1"/>
    </source>
</evidence>
<proteinExistence type="predicted"/>
<dbReference type="EMBL" id="FXUV02000001">
    <property type="protein sequence ID" value="SNB50973.1"/>
    <property type="molecule type" value="Genomic_DNA"/>
</dbReference>
<dbReference type="OrthoDB" id="34246at2"/>
<dbReference type="RefSeq" id="WP_032136420.1">
    <property type="nucleotide sequence ID" value="NZ_CCNJ01000021.1"/>
</dbReference>
<accession>A0A238T945</accession>
<dbReference type="STRING" id="1522312.GCA_900177895_02181"/>
<sequence>MLNFLIAPDFPPEYFAGWHMFNTQLQRLTDSTIHLKTPATYHEQNEQLSSGQIALVYANPFDASTLVRDNNYIPLVKPINHSDEMVIAAQASSEFNHSDDLPTDSRILVTDNRDIRLIGLRLLESANITEHSVQWLHADTFQESARRLIAGEAEAAFFLASTFKNFSATTKKSLKVLMESNINDLSHVVLLHPDYAEHADTLRDAFVKINTTPAGKMVLEDLSIPEGFEPLSQEDAEFMIDLIETLQD</sequence>
<dbReference type="GeneID" id="83626269"/>
<reference evidence="2 3" key="2">
    <citation type="submission" date="2017-06" db="EMBL/GenBank/DDBJ databases">
        <authorList>
            <person name="Kim H.J."/>
            <person name="Triplett B.A."/>
        </authorList>
    </citation>
    <scope>NUCLEOTIDE SEQUENCE [LARGE SCALE GENOMIC DNA]</scope>
    <source>
        <strain evidence="2">Kingella_eburonensis</strain>
    </source>
</reference>